<proteinExistence type="predicted"/>
<keyword evidence="2 5" id="KW-0812">Transmembrane</keyword>
<keyword evidence="4 5" id="KW-0472">Membrane</keyword>
<dbReference type="InterPro" id="IPR050475">
    <property type="entry name" value="Prenyltransferase_related"/>
</dbReference>
<dbReference type="CDD" id="cd13966">
    <property type="entry name" value="PT_UbiA_4"/>
    <property type="match status" value="1"/>
</dbReference>
<feature type="transmembrane region" description="Helical" evidence="5">
    <location>
        <begin position="16"/>
        <end position="33"/>
    </location>
</feature>
<dbReference type="Gene3D" id="1.10.357.140">
    <property type="entry name" value="UbiA prenyltransferase"/>
    <property type="match status" value="1"/>
</dbReference>
<evidence type="ECO:0000256" key="1">
    <source>
        <dbReference type="ARBA" id="ARBA00004651"/>
    </source>
</evidence>
<evidence type="ECO:0000256" key="5">
    <source>
        <dbReference type="SAM" id="Phobius"/>
    </source>
</evidence>
<protein>
    <submittedName>
        <fullName evidence="6">Prenyltransferase</fullName>
    </submittedName>
</protein>
<dbReference type="InterPro" id="IPR044878">
    <property type="entry name" value="UbiA_sf"/>
</dbReference>
<reference evidence="6" key="1">
    <citation type="journal article" date="2020" name="mSystems">
        <title>Genome- and Community-Level Interaction Insights into Carbon Utilization and Element Cycling Functions of Hydrothermarchaeota in Hydrothermal Sediment.</title>
        <authorList>
            <person name="Zhou Z."/>
            <person name="Liu Y."/>
            <person name="Xu W."/>
            <person name="Pan J."/>
            <person name="Luo Z.H."/>
            <person name="Li M."/>
        </authorList>
    </citation>
    <scope>NUCLEOTIDE SEQUENCE [LARGE SCALE GENOMIC DNA]</scope>
    <source>
        <strain evidence="6">SpSt-1074</strain>
    </source>
</reference>
<evidence type="ECO:0000313" key="6">
    <source>
        <dbReference type="EMBL" id="HHM44512.1"/>
    </source>
</evidence>
<dbReference type="GO" id="GO:0005886">
    <property type="term" value="C:plasma membrane"/>
    <property type="evidence" value="ECO:0007669"/>
    <property type="project" value="UniProtKB-SubCell"/>
</dbReference>
<dbReference type="PANTHER" id="PTHR42723:SF1">
    <property type="entry name" value="CHLOROPHYLL SYNTHASE, CHLOROPLASTIC"/>
    <property type="match status" value="1"/>
</dbReference>
<dbReference type="PANTHER" id="PTHR42723">
    <property type="entry name" value="CHLOROPHYLL SYNTHASE"/>
    <property type="match status" value="1"/>
</dbReference>
<feature type="transmembrane region" description="Helical" evidence="5">
    <location>
        <begin position="93"/>
        <end position="111"/>
    </location>
</feature>
<name>A0A7J3VU92_CALS0</name>
<feature type="transmembrane region" description="Helical" evidence="5">
    <location>
        <begin position="208"/>
        <end position="226"/>
    </location>
</feature>
<evidence type="ECO:0000256" key="2">
    <source>
        <dbReference type="ARBA" id="ARBA00022692"/>
    </source>
</evidence>
<comment type="caution">
    <text evidence="6">The sequence shown here is derived from an EMBL/GenBank/DDBJ whole genome shotgun (WGS) entry which is preliminary data.</text>
</comment>
<evidence type="ECO:0000256" key="4">
    <source>
        <dbReference type="ARBA" id="ARBA00023136"/>
    </source>
</evidence>
<feature type="transmembrane region" description="Helical" evidence="5">
    <location>
        <begin position="45"/>
        <end position="63"/>
    </location>
</feature>
<feature type="transmembrane region" description="Helical" evidence="5">
    <location>
        <begin position="141"/>
        <end position="161"/>
    </location>
</feature>
<dbReference type="NCBIfam" id="NF009516">
    <property type="entry name" value="PRK12875.1"/>
    <property type="match status" value="1"/>
</dbReference>
<feature type="transmembrane region" description="Helical" evidence="5">
    <location>
        <begin position="117"/>
        <end position="134"/>
    </location>
</feature>
<dbReference type="InterPro" id="IPR000537">
    <property type="entry name" value="UbiA_prenyltransferase"/>
</dbReference>
<sequence>MVLTQSVESILKISRFRFWIYAAGPYVVGYTLGASGFNDFLKLEYYVYLLYFFIPANILIYGINDYFDTETDLLNPKKDSKEVRVLGGERRRLGRLLMLVLVLSLLLMLTQDSVARLLFGGFLFLAVFYSAPPLRFKSKPFIDFATNYLYIMPGVFGHYIASGTLPAVPILLAGFLHIAAMHIFSAVPDIEYDRSVGIKTTPVVIGRTPALILVAVFWTGLVYLAITLTNYHPLSILTLIYPAVPLSVLLFKKDINRVYWLLPYINTTLGGTLWLGLVNHKIIPFFPRLA</sequence>
<evidence type="ECO:0000256" key="3">
    <source>
        <dbReference type="ARBA" id="ARBA00022989"/>
    </source>
</evidence>
<feature type="transmembrane region" description="Helical" evidence="5">
    <location>
        <begin position="232"/>
        <end position="251"/>
    </location>
</feature>
<comment type="subcellular location">
    <subcellularLocation>
        <location evidence="1">Cell membrane</location>
        <topology evidence="1">Multi-pass membrane protein</topology>
    </subcellularLocation>
</comment>
<keyword evidence="6" id="KW-0808">Transferase</keyword>
<dbReference type="Pfam" id="PF01040">
    <property type="entry name" value="UbiA"/>
    <property type="match status" value="1"/>
</dbReference>
<keyword evidence="3 5" id="KW-1133">Transmembrane helix</keyword>
<accession>A0A7J3VU92</accession>
<dbReference type="Gene3D" id="1.20.120.1780">
    <property type="entry name" value="UbiA prenyltransferase"/>
    <property type="match status" value="1"/>
</dbReference>
<feature type="transmembrane region" description="Helical" evidence="5">
    <location>
        <begin position="167"/>
        <end position="187"/>
    </location>
</feature>
<dbReference type="GO" id="GO:0016765">
    <property type="term" value="F:transferase activity, transferring alkyl or aryl (other than methyl) groups"/>
    <property type="evidence" value="ECO:0007669"/>
    <property type="project" value="InterPro"/>
</dbReference>
<dbReference type="AlphaFoldDB" id="A0A7J3VU92"/>
<organism evidence="6">
    <name type="scientific">Caldiarchaeum subterraneum</name>
    <dbReference type="NCBI Taxonomy" id="311458"/>
    <lineage>
        <taxon>Archaea</taxon>
        <taxon>Nitrososphaerota</taxon>
        <taxon>Candidatus Caldarchaeales</taxon>
        <taxon>Candidatus Caldarchaeaceae</taxon>
        <taxon>Candidatus Caldarchaeum</taxon>
    </lineage>
</organism>
<gene>
    <name evidence="6" type="ORF">ENM31_04365</name>
</gene>
<dbReference type="EMBL" id="DRXH01000152">
    <property type="protein sequence ID" value="HHM44512.1"/>
    <property type="molecule type" value="Genomic_DNA"/>
</dbReference>
<feature type="transmembrane region" description="Helical" evidence="5">
    <location>
        <begin position="258"/>
        <end position="277"/>
    </location>
</feature>